<evidence type="ECO:0000259" key="12">
    <source>
        <dbReference type="Pfam" id="PF00593"/>
    </source>
</evidence>
<sequence>MRDAGTKAALPGVMILVSNGGEGTTTDAKGYYNLSVSPSDSAEITFSFIGYKTVKKVISVKSDVRLDISLGEEAAEIKEIIVEGKKYKSVSDGADISNIEIPIDQIKDVPTLMGEKDVLKTIQLMPGVQKGGEGTAGLYVRGGGPGENLFLLDNAIVYNPYHLFGFFSSFNGDALQRVELIKGGFPSKYGGRLSSVVDMEIRNGNNEKIHAEGGIGLIASRLTVEGPIKKGKSSFIVSGRRTYLDALMFPFLSSETKAGYYFYDFNWKFNFDINPKNRIYLSGYFGRDKFFAIFKDSYSDTRAWLKWGNTASTLAWDHIFNEKISSQTSLIYSNYIFDINNEEKYQDEVNKLRYCSNVKDISLKHEFNISASSSHSLKIGLISTLHTFKPEAVVYHEENFNDVNFDNKIRALESSVYVQDIFKPVPRLTINAGIRLSSYITKDKNYLFPEPRISAGYKIREDIAVKGGFAIMNQYVHQATSGGLGLPLDLWVPTSENIKPAQSRQLSLGLTKDFRGKNVVGSIEGFYKKTNRSVGFKEGASFFLSEEMVEKDKNSWKKNLTQGQGWSYGLEFLLHKKAGKFSGWIGYTLSWTQLQFDSVNYGKKFYARYDRRHDISLVSIYKFSDNVHFSATWVYGTGNAITIPNASYGGIAHNPGSSTYGGRDLIDFGGKNEYRMKPYHRLDVGIKFIKKFSSGRERTWDLSIYNAYSRKNPYFYYMTAEGGRNVIKQVSLFPIIPSITYNFKF</sequence>
<evidence type="ECO:0000256" key="8">
    <source>
        <dbReference type="ARBA" id="ARBA00023170"/>
    </source>
</evidence>
<dbReference type="PROSITE" id="PS52016">
    <property type="entry name" value="TONB_DEPENDENT_REC_3"/>
    <property type="match status" value="1"/>
</dbReference>
<dbReference type="GO" id="GO:0015344">
    <property type="term" value="F:siderophore uptake transmembrane transporter activity"/>
    <property type="evidence" value="ECO:0007669"/>
    <property type="project" value="TreeGrafter"/>
</dbReference>
<dbReference type="AlphaFoldDB" id="A0A098LIN9"/>
<organism evidence="14 15">
    <name type="scientific">Sporocytophaga myxococcoides</name>
    <dbReference type="NCBI Taxonomy" id="153721"/>
    <lineage>
        <taxon>Bacteria</taxon>
        <taxon>Pseudomonadati</taxon>
        <taxon>Bacteroidota</taxon>
        <taxon>Cytophagia</taxon>
        <taxon>Cytophagales</taxon>
        <taxon>Cytophagaceae</taxon>
        <taxon>Sporocytophaga</taxon>
    </lineage>
</organism>
<dbReference type="Gene3D" id="2.60.40.1120">
    <property type="entry name" value="Carboxypeptidase-like, regulatory domain"/>
    <property type="match status" value="1"/>
</dbReference>
<evidence type="ECO:0000313" key="15">
    <source>
        <dbReference type="Proteomes" id="UP000030185"/>
    </source>
</evidence>
<dbReference type="GO" id="GO:0044718">
    <property type="term" value="P:siderophore transmembrane transport"/>
    <property type="evidence" value="ECO:0007669"/>
    <property type="project" value="TreeGrafter"/>
</dbReference>
<feature type="domain" description="TonB-dependent receptor plug" evidence="13">
    <location>
        <begin position="114"/>
        <end position="192"/>
    </location>
</feature>
<accession>A0A098LIN9</accession>
<feature type="domain" description="TonB-dependent receptor-like beta-barrel" evidence="12">
    <location>
        <begin position="255"/>
        <end position="706"/>
    </location>
</feature>
<keyword evidence="6 11" id="KW-0798">TonB box</keyword>
<evidence type="ECO:0000256" key="5">
    <source>
        <dbReference type="ARBA" id="ARBA00022729"/>
    </source>
</evidence>
<comment type="similarity">
    <text evidence="10 11">Belongs to the TonB-dependent receptor family.</text>
</comment>
<evidence type="ECO:0000256" key="4">
    <source>
        <dbReference type="ARBA" id="ARBA00022692"/>
    </source>
</evidence>
<evidence type="ECO:0000256" key="6">
    <source>
        <dbReference type="ARBA" id="ARBA00023077"/>
    </source>
</evidence>
<comment type="subcellular location">
    <subcellularLocation>
        <location evidence="1 10">Cell outer membrane</location>
        <topology evidence="1 10">Multi-pass membrane protein</topology>
    </subcellularLocation>
</comment>
<dbReference type="Gene3D" id="2.170.130.10">
    <property type="entry name" value="TonB-dependent receptor, plug domain"/>
    <property type="match status" value="1"/>
</dbReference>
<dbReference type="InterPro" id="IPR037066">
    <property type="entry name" value="Plug_dom_sf"/>
</dbReference>
<dbReference type="Pfam" id="PF00593">
    <property type="entry name" value="TonB_dep_Rec_b-barrel"/>
    <property type="match status" value="1"/>
</dbReference>
<dbReference type="eggNOG" id="COG4771">
    <property type="taxonomic scope" value="Bacteria"/>
</dbReference>
<keyword evidence="15" id="KW-1185">Reference proteome</keyword>
<dbReference type="SUPFAM" id="SSF56935">
    <property type="entry name" value="Porins"/>
    <property type="match status" value="1"/>
</dbReference>
<reference evidence="14 15" key="1">
    <citation type="submission" date="2014-09" db="EMBL/GenBank/DDBJ databases">
        <title>Sporocytophaga myxococcoides PG-01 genome sequencing.</title>
        <authorList>
            <person name="Liu L."/>
            <person name="Gao P.J."/>
            <person name="Chen G.J."/>
            <person name="Wang L.S."/>
        </authorList>
    </citation>
    <scope>NUCLEOTIDE SEQUENCE [LARGE SCALE GENOMIC DNA]</scope>
    <source>
        <strain evidence="14 15">PG-01</strain>
    </source>
</reference>
<dbReference type="InterPro" id="IPR000531">
    <property type="entry name" value="Beta-barrel_TonB"/>
</dbReference>
<keyword evidence="4 10" id="KW-0812">Transmembrane</keyword>
<keyword evidence="8 14" id="KW-0675">Receptor</keyword>
<dbReference type="InterPro" id="IPR008969">
    <property type="entry name" value="CarboxyPept-like_regulatory"/>
</dbReference>
<evidence type="ECO:0000256" key="3">
    <source>
        <dbReference type="ARBA" id="ARBA00022452"/>
    </source>
</evidence>
<gene>
    <name evidence="14" type="ORF">MYP_3272</name>
</gene>
<proteinExistence type="inferred from homology"/>
<evidence type="ECO:0000256" key="1">
    <source>
        <dbReference type="ARBA" id="ARBA00004571"/>
    </source>
</evidence>
<comment type="caution">
    <text evidence="14">The sequence shown here is derived from an EMBL/GenBank/DDBJ whole genome shotgun (WGS) entry which is preliminary data.</text>
</comment>
<keyword evidence="5" id="KW-0732">Signal</keyword>
<evidence type="ECO:0000256" key="2">
    <source>
        <dbReference type="ARBA" id="ARBA00022448"/>
    </source>
</evidence>
<keyword evidence="2 10" id="KW-0813">Transport</keyword>
<evidence type="ECO:0000256" key="10">
    <source>
        <dbReference type="PROSITE-ProRule" id="PRU01360"/>
    </source>
</evidence>
<dbReference type="InterPro" id="IPR036942">
    <property type="entry name" value="Beta-barrel_TonB_sf"/>
</dbReference>
<keyword evidence="9 10" id="KW-0998">Cell outer membrane</keyword>
<dbReference type="EMBL" id="BBLT01000006">
    <property type="protein sequence ID" value="GAL86043.1"/>
    <property type="molecule type" value="Genomic_DNA"/>
</dbReference>
<dbReference type="PANTHER" id="PTHR30069">
    <property type="entry name" value="TONB-DEPENDENT OUTER MEMBRANE RECEPTOR"/>
    <property type="match status" value="1"/>
</dbReference>
<dbReference type="GO" id="GO:0009279">
    <property type="term" value="C:cell outer membrane"/>
    <property type="evidence" value="ECO:0007669"/>
    <property type="project" value="UniProtKB-SubCell"/>
</dbReference>
<dbReference type="Proteomes" id="UP000030185">
    <property type="component" value="Unassembled WGS sequence"/>
</dbReference>
<dbReference type="Pfam" id="PF13715">
    <property type="entry name" value="CarbopepD_reg_2"/>
    <property type="match status" value="1"/>
</dbReference>
<dbReference type="STRING" id="153721.MYP_3272"/>
<dbReference type="InterPro" id="IPR012910">
    <property type="entry name" value="Plug_dom"/>
</dbReference>
<dbReference type="SUPFAM" id="SSF49464">
    <property type="entry name" value="Carboxypeptidase regulatory domain-like"/>
    <property type="match status" value="1"/>
</dbReference>
<dbReference type="Pfam" id="PF07715">
    <property type="entry name" value="Plug"/>
    <property type="match status" value="1"/>
</dbReference>
<protein>
    <submittedName>
        <fullName evidence="14">TonB-denpendent receptor</fullName>
    </submittedName>
</protein>
<evidence type="ECO:0000256" key="7">
    <source>
        <dbReference type="ARBA" id="ARBA00023136"/>
    </source>
</evidence>
<evidence type="ECO:0000259" key="13">
    <source>
        <dbReference type="Pfam" id="PF07715"/>
    </source>
</evidence>
<evidence type="ECO:0000313" key="14">
    <source>
        <dbReference type="EMBL" id="GAL86043.1"/>
    </source>
</evidence>
<name>A0A098LIN9_9BACT</name>
<evidence type="ECO:0000256" key="11">
    <source>
        <dbReference type="RuleBase" id="RU003357"/>
    </source>
</evidence>
<dbReference type="Gene3D" id="2.40.170.20">
    <property type="entry name" value="TonB-dependent receptor, beta-barrel domain"/>
    <property type="match status" value="1"/>
</dbReference>
<dbReference type="PANTHER" id="PTHR30069:SF29">
    <property type="entry name" value="HEMOGLOBIN AND HEMOGLOBIN-HAPTOGLOBIN-BINDING PROTEIN 1-RELATED"/>
    <property type="match status" value="1"/>
</dbReference>
<keyword evidence="7 10" id="KW-0472">Membrane</keyword>
<evidence type="ECO:0000256" key="9">
    <source>
        <dbReference type="ARBA" id="ARBA00023237"/>
    </source>
</evidence>
<dbReference type="InterPro" id="IPR039426">
    <property type="entry name" value="TonB-dep_rcpt-like"/>
</dbReference>
<keyword evidence="3 10" id="KW-1134">Transmembrane beta strand</keyword>